<evidence type="ECO:0000256" key="2">
    <source>
        <dbReference type="SAM" id="SignalP"/>
    </source>
</evidence>
<feature type="chain" id="PRO_5046760792" evidence="2">
    <location>
        <begin position="28"/>
        <end position="158"/>
    </location>
</feature>
<evidence type="ECO:0000313" key="3">
    <source>
        <dbReference type="EMBL" id="UFP93205.1"/>
    </source>
</evidence>
<gene>
    <name evidence="3" type="ORF">ISF26_15495</name>
</gene>
<name>A0ABY3PHS8_9CYAN</name>
<dbReference type="SUPFAM" id="SSF81585">
    <property type="entry name" value="PsbU/PolX domain-like"/>
    <property type="match status" value="1"/>
</dbReference>
<keyword evidence="4" id="KW-1185">Reference proteome</keyword>
<dbReference type="EMBL" id="CP063845">
    <property type="protein sequence ID" value="UFP93205.1"/>
    <property type="molecule type" value="Genomic_DNA"/>
</dbReference>
<organism evidence="3 4">
    <name type="scientific">Gloeobacter morelensis MG652769</name>
    <dbReference type="NCBI Taxonomy" id="2781736"/>
    <lineage>
        <taxon>Bacteria</taxon>
        <taxon>Bacillati</taxon>
        <taxon>Cyanobacteriota</taxon>
        <taxon>Cyanophyceae</taxon>
        <taxon>Gloeobacterales</taxon>
        <taxon>Gloeobacteraceae</taxon>
        <taxon>Gloeobacter</taxon>
        <taxon>Gloeobacter morelensis</taxon>
    </lineage>
</organism>
<feature type="signal peptide" evidence="2">
    <location>
        <begin position="1"/>
        <end position="27"/>
    </location>
</feature>
<keyword evidence="2" id="KW-0732">Signal</keyword>
<reference evidence="3 4" key="1">
    <citation type="journal article" date="2021" name="Genome Biol. Evol.">
        <title>Complete Genome Sequencing of a Novel Gloeobacter Species from a Waterfall Cave in Mexico.</title>
        <authorList>
            <person name="Saw J.H."/>
            <person name="Cardona T."/>
            <person name="Montejano G."/>
        </authorList>
    </citation>
    <scope>NUCLEOTIDE SEQUENCE [LARGE SCALE GENOMIC DNA]</scope>
    <source>
        <strain evidence="3">MG652769</strain>
    </source>
</reference>
<proteinExistence type="predicted"/>
<evidence type="ECO:0000313" key="4">
    <source>
        <dbReference type="Proteomes" id="UP001054846"/>
    </source>
</evidence>
<evidence type="ECO:0000256" key="1">
    <source>
        <dbReference type="SAM" id="MobiDB-lite"/>
    </source>
</evidence>
<feature type="compositionally biased region" description="Low complexity" evidence="1">
    <location>
        <begin position="66"/>
        <end position="94"/>
    </location>
</feature>
<accession>A0ABY3PHS8</accession>
<feature type="compositionally biased region" description="Pro residues" evidence="1">
    <location>
        <begin position="54"/>
        <end position="65"/>
    </location>
</feature>
<feature type="compositionally biased region" description="Polar residues" evidence="1">
    <location>
        <begin position="30"/>
        <end position="46"/>
    </location>
</feature>
<dbReference type="Gene3D" id="1.10.150.320">
    <property type="entry name" value="Photosystem II 12 kDa extrinsic protein"/>
    <property type="match status" value="1"/>
</dbReference>
<feature type="region of interest" description="Disordered" evidence="1">
    <location>
        <begin position="30"/>
        <end position="96"/>
    </location>
</feature>
<sequence length="158" mass="16221">MQEHIRKISALVLSGAVCMGMGTVVLAQSNPSPSGTYQPGDKTNQVPPTTTTPEPGPAGTPPSPSSPYGAPAQPSTTPPSSGSPSTTPAPAARTIDLNSVTSAQLVRAGLDEPSAKLIEQNQPYGKPEDVLQVQGLSEQTKAALKANMDILRANPKVK</sequence>
<dbReference type="Proteomes" id="UP001054846">
    <property type="component" value="Chromosome"/>
</dbReference>
<dbReference type="RefSeq" id="WP_230840205.1">
    <property type="nucleotide sequence ID" value="NZ_CP063845.1"/>
</dbReference>
<protein>
    <submittedName>
        <fullName evidence="3">Uncharacterized protein</fullName>
    </submittedName>
</protein>